<dbReference type="SUPFAM" id="SSF48208">
    <property type="entry name" value="Six-hairpin glycosidases"/>
    <property type="match status" value="1"/>
</dbReference>
<dbReference type="Proteomes" id="UP001150238">
    <property type="component" value="Unassembled WGS sequence"/>
</dbReference>
<proteinExistence type="predicted"/>
<evidence type="ECO:0000313" key="2">
    <source>
        <dbReference type="Proteomes" id="UP001150238"/>
    </source>
</evidence>
<sequence length="326" mass="37032">MVDSSISLSGLTDSRADESHRRIIFSRYLMRVNEAAEDPPQESANSTMEEYFWHSAHWAPWSNWDLFRRSSNVYTSFLPTSLVRYQIQQGWSSGARWPKMTDPSCRVSPGKSNNLSIWEQPHPLKWKDVVKATADWMADLGPPLYVVSEDTSPNVTVNPAFELAYWRFGLGLAEAWFNELREEVPRDWTTVKNNLAPLPIQNKGIEPDFWTDPVYIDDHPSLVGLHGWLPPTEGLDLGIAKVTMEEVWARWNFSNCWGTLLHPLFQFDDVGMPIGGVRALLYATAMMAQGRDGSDEKEREGGKAPGFLRTGWNVSVEGLSMALRRK</sequence>
<accession>A0A9W8ZQ40</accession>
<evidence type="ECO:0000313" key="1">
    <source>
        <dbReference type="EMBL" id="KAJ4463858.1"/>
    </source>
</evidence>
<dbReference type="AlphaFoldDB" id="A0A9W8ZQ40"/>
<reference evidence="1" key="1">
    <citation type="submission" date="2022-08" db="EMBL/GenBank/DDBJ databases">
        <authorList>
            <consortium name="DOE Joint Genome Institute"/>
            <person name="Min B."/>
            <person name="Riley R."/>
            <person name="Sierra-Patev S."/>
            <person name="Naranjo-Ortiz M."/>
            <person name="Looney B."/>
            <person name="Konkel Z."/>
            <person name="Slot J.C."/>
            <person name="Sakamoto Y."/>
            <person name="Steenwyk J.L."/>
            <person name="Rokas A."/>
            <person name="Carro J."/>
            <person name="Camarero S."/>
            <person name="Ferreira P."/>
            <person name="Molpeceres G."/>
            <person name="Ruiz-Duenas F.J."/>
            <person name="Serrano A."/>
            <person name="Henrissat B."/>
            <person name="Drula E."/>
            <person name="Hughes K.W."/>
            <person name="Mata J.L."/>
            <person name="Ishikawa N.K."/>
            <person name="Vargas-Isla R."/>
            <person name="Ushijima S."/>
            <person name="Smith C.A."/>
            <person name="Ahrendt S."/>
            <person name="Andreopoulos W."/>
            <person name="He G."/>
            <person name="Labutti K."/>
            <person name="Lipzen A."/>
            <person name="Ng V."/>
            <person name="Sandor L."/>
            <person name="Barry K."/>
            <person name="Martinez A.T."/>
            <person name="Xiao Y."/>
            <person name="Gibbons J.G."/>
            <person name="Terashima K."/>
            <person name="Hibbett D.S."/>
            <person name="Grigoriev I.V."/>
        </authorList>
    </citation>
    <scope>NUCLEOTIDE SEQUENCE</scope>
    <source>
        <strain evidence="1">Sp2 HRB7682 ss15</strain>
    </source>
</reference>
<dbReference type="GO" id="GO:0005975">
    <property type="term" value="P:carbohydrate metabolic process"/>
    <property type="evidence" value="ECO:0007669"/>
    <property type="project" value="InterPro"/>
</dbReference>
<name>A0A9W8ZQ40_9AGAR</name>
<reference evidence="1" key="2">
    <citation type="journal article" date="2023" name="Proc. Natl. Acad. Sci. U.S.A.">
        <title>A global phylogenomic analysis of the shiitake genus Lentinula.</title>
        <authorList>
            <person name="Sierra-Patev S."/>
            <person name="Min B."/>
            <person name="Naranjo-Ortiz M."/>
            <person name="Looney B."/>
            <person name="Konkel Z."/>
            <person name="Slot J.C."/>
            <person name="Sakamoto Y."/>
            <person name="Steenwyk J.L."/>
            <person name="Rokas A."/>
            <person name="Carro J."/>
            <person name="Camarero S."/>
            <person name="Ferreira P."/>
            <person name="Molpeceres G."/>
            <person name="Ruiz-Duenas F.J."/>
            <person name="Serrano A."/>
            <person name="Henrissat B."/>
            <person name="Drula E."/>
            <person name="Hughes K.W."/>
            <person name="Mata J.L."/>
            <person name="Ishikawa N.K."/>
            <person name="Vargas-Isla R."/>
            <person name="Ushijima S."/>
            <person name="Smith C.A."/>
            <person name="Donoghue J."/>
            <person name="Ahrendt S."/>
            <person name="Andreopoulos W."/>
            <person name="He G."/>
            <person name="LaButti K."/>
            <person name="Lipzen A."/>
            <person name="Ng V."/>
            <person name="Riley R."/>
            <person name="Sandor L."/>
            <person name="Barry K."/>
            <person name="Martinez A.T."/>
            <person name="Xiao Y."/>
            <person name="Gibbons J.G."/>
            <person name="Terashima K."/>
            <person name="Grigoriev I.V."/>
            <person name="Hibbett D."/>
        </authorList>
    </citation>
    <scope>NUCLEOTIDE SEQUENCE</scope>
    <source>
        <strain evidence="1">Sp2 HRB7682 ss15</strain>
    </source>
</reference>
<dbReference type="EMBL" id="JANVFS010000065">
    <property type="protein sequence ID" value="KAJ4463858.1"/>
    <property type="molecule type" value="Genomic_DNA"/>
</dbReference>
<protein>
    <submittedName>
        <fullName evidence="1">Uncharacterized protein</fullName>
    </submittedName>
</protein>
<dbReference type="InterPro" id="IPR008928">
    <property type="entry name" value="6-hairpin_glycosidase_sf"/>
</dbReference>
<organism evidence="1 2">
    <name type="scientific">Lentinula lateritia</name>
    <dbReference type="NCBI Taxonomy" id="40482"/>
    <lineage>
        <taxon>Eukaryota</taxon>
        <taxon>Fungi</taxon>
        <taxon>Dikarya</taxon>
        <taxon>Basidiomycota</taxon>
        <taxon>Agaricomycotina</taxon>
        <taxon>Agaricomycetes</taxon>
        <taxon>Agaricomycetidae</taxon>
        <taxon>Agaricales</taxon>
        <taxon>Marasmiineae</taxon>
        <taxon>Omphalotaceae</taxon>
        <taxon>Lentinula</taxon>
    </lineage>
</organism>
<comment type="caution">
    <text evidence="1">The sequence shown here is derived from an EMBL/GenBank/DDBJ whole genome shotgun (WGS) entry which is preliminary data.</text>
</comment>
<gene>
    <name evidence="1" type="ORF">C8J55DRAFT_538978</name>
</gene>